<evidence type="ECO:0000313" key="3">
    <source>
        <dbReference type="EMBL" id="CAE0232788.1"/>
    </source>
</evidence>
<evidence type="ECO:0000256" key="1">
    <source>
        <dbReference type="SAM" id="Phobius"/>
    </source>
</evidence>
<dbReference type="AlphaFoldDB" id="A0A7S3FV89"/>
<name>A0A7S3FV89_9SPIT</name>
<evidence type="ECO:0000256" key="2">
    <source>
        <dbReference type="SAM" id="SignalP"/>
    </source>
</evidence>
<keyword evidence="2" id="KW-0732">Signal</keyword>
<protein>
    <submittedName>
        <fullName evidence="3">Uncharacterized protein</fullName>
    </submittedName>
</protein>
<gene>
    <name evidence="3" type="ORF">SRAS04492_LOCUS4586</name>
</gene>
<dbReference type="EMBL" id="HBIA01008868">
    <property type="protein sequence ID" value="CAE0232788.1"/>
    <property type="molecule type" value="Transcribed_RNA"/>
</dbReference>
<feature type="transmembrane region" description="Helical" evidence="1">
    <location>
        <begin position="63"/>
        <end position="86"/>
    </location>
</feature>
<keyword evidence="1" id="KW-0812">Transmembrane</keyword>
<keyword evidence="1" id="KW-1133">Transmembrane helix</keyword>
<sequence length="130" mass="14852">MKTSAKFLTPKISMATVAALTLMLSASNVVKAQEAVDENGELLPYNMFDHYINKGNQDFLVSIFYWLNIFTYLFYCNFIASITFNFDEFNQSDRFNEYRDTCLGGAFYELQMANSKGAPTEVVNEEPTED</sequence>
<keyword evidence="1" id="KW-0472">Membrane</keyword>
<organism evidence="3">
    <name type="scientific">Strombidium rassoulzadegani</name>
    <dbReference type="NCBI Taxonomy" id="1082188"/>
    <lineage>
        <taxon>Eukaryota</taxon>
        <taxon>Sar</taxon>
        <taxon>Alveolata</taxon>
        <taxon>Ciliophora</taxon>
        <taxon>Intramacronucleata</taxon>
        <taxon>Spirotrichea</taxon>
        <taxon>Oligotrichia</taxon>
        <taxon>Strombidiidae</taxon>
        <taxon>Strombidium</taxon>
    </lineage>
</organism>
<feature type="chain" id="PRO_5031386685" evidence="2">
    <location>
        <begin position="33"/>
        <end position="130"/>
    </location>
</feature>
<feature type="signal peptide" evidence="2">
    <location>
        <begin position="1"/>
        <end position="32"/>
    </location>
</feature>
<proteinExistence type="predicted"/>
<accession>A0A7S3FV89</accession>
<reference evidence="3" key="1">
    <citation type="submission" date="2021-01" db="EMBL/GenBank/DDBJ databases">
        <authorList>
            <person name="Corre E."/>
            <person name="Pelletier E."/>
            <person name="Niang G."/>
            <person name="Scheremetjew M."/>
            <person name="Finn R."/>
            <person name="Kale V."/>
            <person name="Holt S."/>
            <person name="Cochrane G."/>
            <person name="Meng A."/>
            <person name="Brown T."/>
            <person name="Cohen L."/>
        </authorList>
    </citation>
    <scope>NUCLEOTIDE SEQUENCE</scope>
    <source>
        <strain evidence="3">Ras09</strain>
    </source>
</reference>